<accession>A0A075AYB6</accession>
<reference evidence="6" key="3">
    <citation type="submission" date="2018-08" db="EMBL/GenBank/DDBJ databases">
        <title>Leveraging single-cell genomics to expand the Fungal Tree of Life.</title>
        <authorList>
            <consortium name="DOE Joint Genome Institute"/>
            <person name="Ahrendt S.R."/>
            <person name="Quandt C.A."/>
            <person name="Ciobanu D."/>
            <person name="Clum A."/>
            <person name="Salamov A."/>
            <person name="Andreopoulos B."/>
            <person name="Cheng J.-F."/>
            <person name="Woyke T."/>
            <person name="Pelin A."/>
            <person name="Henrissat B."/>
            <person name="Reynolds N."/>
            <person name="Benny G.L."/>
            <person name="Smith M.E."/>
            <person name="James T.Y."/>
            <person name="Grigoriev I.V."/>
        </authorList>
    </citation>
    <scope>NUCLEOTIDE SEQUENCE</scope>
    <source>
        <strain evidence="6">CSF55</strain>
    </source>
</reference>
<dbReference type="STRING" id="988480.A0A075AYB6"/>
<reference evidence="8" key="2">
    <citation type="journal article" date="2018" name="Nat. Microbiol.">
        <title>Leveraging single-cell genomics to expand the fungal tree of life.</title>
        <authorList>
            <person name="Ahrendt S.R."/>
            <person name="Quandt C.A."/>
            <person name="Ciobanu D."/>
            <person name="Clum A."/>
            <person name="Salamov A."/>
            <person name="Andreopoulos B."/>
            <person name="Cheng J.F."/>
            <person name="Woyke T."/>
            <person name="Pelin A."/>
            <person name="Henrissat B."/>
            <person name="Reynolds N.K."/>
            <person name="Benny G.L."/>
            <person name="Smith M.E."/>
            <person name="James T.Y."/>
            <person name="Grigoriev I.V."/>
        </authorList>
    </citation>
    <scope>NUCLEOTIDE SEQUENCE [LARGE SCALE GENOMIC DNA]</scope>
    <source>
        <strain evidence="8">CSF55</strain>
    </source>
</reference>
<dbReference type="AlphaFoldDB" id="A0A075AYB6"/>
<sequence>MILVLVANGSEEIETVTIVDVLRRAKLEVVLASVSSHLEVKCSRGVVLKADILIDEVNDFVAIVLPGGLQGAKAFSTSSKVLDLLKKFDFENKIVAAICAGPIALAKAGIGRGKKVTSHPVAQNEMKDFQFSPDDVVVDDHIVTSRCPGTAITFSLALVELLAGKHVSETLEKEIYLK</sequence>
<dbReference type="CDD" id="cd03135">
    <property type="entry name" value="GATase1_DJ-1"/>
    <property type="match status" value="1"/>
</dbReference>
<reference evidence="5 7" key="1">
    <citation type="journal article" date="2013" name="Curr. Biol.">
        <title>Shared signatures of parasitism and phylogenomics unite Cryptomycota and microsporidia.</title>
        <authorList>
            <person name="James T.Y."/>
            <person name="Pelin A."/>
            <person name="Bonen L."/>
            <person name="Ahrendt S."/>
            <person name="Sain D."/>
            <person name="Corradi N."/>
            <person name="Stajich J.E."/>
        </authorList>
    </citation>
    <scope>NUCLEOTIDE SEQUENCE [LARGE SCALE GENOMIC DNA]</scope>
    <source>
        <strain evidence="5 7">CSF55</strain>
        <strain evidence="5 7">CSF55</strain>
    </source>
</reference>
<dbReference type="InterPro" id="IPR029062">
    <property type="entry name" value="Class_I_gatase-like"/>
</dbReference>
<comment type="catalytic activity">
    <reaction evidence="3">
        <text>methylglyoxal + H2O = (R)-lactate + H(+)</text>
        <dbReference type="Rhea" id="RHEA:27754"/>
        <dbReference type="ChEBI" id="CHEBI:15377"/>
        <dbReference type="ChEBI" id="CHEBI:15378"/>
        <dbReference type="ChEBI" id="CHEBI:16004"/>
        <dbReference type="ChEBI" id="CHEBI:17158"/>
        <dbReference type="EC" id="4.2.1.130"/>
    </reaction>
</comment>
<dbReference type="OMA" id="KATCYPG"/>
<name>A0A075AYB6_ROZAC</name>
<dbReference type="Proteomes" id="UP000030755">
    <property type="component" value="Unassembled WGS sequence"/>
</dbReference>
<dbReference type="Gene3D" id="3.40.50.880">
    <property type="match status" value="1"/>
</dbReference>
<dbReference type="GO" id="GO:0005737">
    <property type="term" value="C:cytoplasm"/>
    <property type="evidence" value="ECO:0007669"/>
    <property type="project" value="UniProtKB-ARBA"/>
</dbReference>
<evidence type="ECO:0000313" key="6">
    <source>
        <dbReference type="EMBL" id="RKP19255.1"/>
    </source>
</evidence>
<evidence type="ECO:0000256" key="2">
    <source>
        <dbReference type="ARBA" id="ARBA00022737"/>
    </source>
</evidence>
<dbReference type="EMBL" id="ML005260">
    <property type="protein sequence ID" value="RKP19255.1"/>
    <property type="molecule type" value="Genomic_DNA"/>
</dbReference>
<dbReference type="InterPro" id="IPR006287">
    <property type="entry name" value="DJ-1"/>
</dbReference>
<organism evidence="5 7">
    <name type="scientific">Rozella allomycis (strain CSF55)</name>
    <dbReference type="NCBI Taxonomy" id="988480"/>
    <lineage>
        <taxon>Eukaryota</taxon>
        <taxon>Fungi</taxon>
        <taxon>Fungi incertae sedis</taxon>
        <taxon>Cryptomycota</taxon>
        <taxon>Cryptomycota incertae sedis</taxon>
        <taxon>Rozella</taxon>
    </lineage>
</organism>
<dbReference type="FunFam" id="3.40.50.880:FF:000015">
    <property type="entry name" value="Protein DJ-1 homolog C"/>
    <property type="match status" value="1"/>
</dbReference>
<evidence type="ECO:0000313" key="8">
    <source>
        <dbReference type="Proteomes" id="UP000281549"/>
    </source>
</evidence>
<evidence type="ECO:0000313" key="7">
    <source>
        <dbReference type="Proteomes" id="UP000030755"/>
    </source>
</evidence>
<dbReference type="PANTHER" id="PTHR48094">
    <property type="entry name" value="PROTEIN/NUCLEIC ACID DEGLYCASE DJ-1-RELATED"/>
    <property type="match status" value="1"/>
</dbReference>
<dbReference type="SUPFAM" id="SSF52317">
    <property type="entry name" value="Class I glutamine amidotransferase-like"/>
    <property type="match status" value="1"/>
</dbReference>
<dbReference type="Pfam" id="PF01965">
    <property type="entry name" value="DJ-1_PfpI"/>
    <property type="match status" value="1"/>
</dbReference>
<protein>
    <recommendedName>
        <fullName evidence="1">D-lactate dehydratase</fullName>
        <ecNumber evidence="1">4.2.1.130</ecNumber>
    </recommendedName>
</protein>
<proteinExistence type="predicted"/>
<dbReference type="InterPro" id="IPR002818">
    <property type="entry name" value="DJ-1/PfpI"/>
</dbReference>
<dbReference type="PANTHER" id="PTHR48094:SF12">
    <property type="entry name" value="PARKINSON DISEASE PROTEIN 7 HOMOLOG"/>
    <property type="match status" value="1"/>
</dbReference>
<keyword evidence="2" id="KW-0677">Repeat</keyword>
<evidence type="ECO:0000259" key="4">
    <source>
        <dbReference type="Pfam" id="PF01965"/>
    </source>
</evidence>
<evidence type="ECO:0000256" key="1">
    <source>
        <dbReference type="ARBA" id="ARBA00013134"/>
    </source>
</evidence>
<dbReference type="NCBIfam" id="TIGR01383">
    <property type="entry name" value="not_thiJ"/>
    <property type="match status" value="1"/>
</dbReference>
<dbReference type="EC" id="4.2.1.130" evidence="1"/>
<dbReference type="EMBL" id="KE561047">
    <property type="protein sequence ID" value="EPZ33702.1"/>
    <property type="molecule type" value="Genomic_DNA"/>
</dbReference>
<keyword evidence="7" id="KW-1185">Reference proteome</keyword>
<dbReference type="HOGENOM" id="CLU_000445_44_2_1"/>
<evidence type="ECO:0000313" key="5">
    <source>
        <dbReference type="EMBL" id="EPZ33702.1"/>
    </source>
</evidence>
<dbReference type="GO" id="GO:0019172">
    <property type="term" value="F:glyoxalase III activity"/>
    <property type="evidence" value="ECO:0007669"/>
    <property type="project" value="UniProtKB-EC"/>
</dbReference>
<dbReference type="Proteomes" id="UP000281549">
    <property type="component" value="Unassembled WGS sequence"/>
</dbReference>
<gene>
    <name evidence="5" type="ORF">O9G_000478</name>
    <name evidence="6" type="ORF">ROZALSC1DRAFT_29130</name>
</gene>
<dbReference type="OrthoDB" id="543156at2759"/>
<feature type="domain" description="DJ-1/PfpI" evidence="4">
    <location>
        <begin position="2"/>
        <end position="160"/>
    </location>
</feature>
<evidence type="ECO:0000256" key="3">
    <source>
        <dbReference type="ARBA" id="ARBA00048082"/>
    </source>
</evidence>
<dbReference type="InterPro" id="IPR050325">
    <property type="entry name" value="Prot/Nucl_acid_deglycase"/>
</dbReference>